<keyword evidence="1" id="KW-0812">Transmembrane</keyword>
<proteinExistence type="predicted"/>
<feature type="transmembrane region" description="Helical" evidence="1">
    <location>
        <begin position="7"/>
        <end position="35"/>
    </location>
</feature>
<keyword evidence="1" id="KW-0472">Membrane</keyword>
<sequence>MFELIFVVIFVATLLVTGITFVTILAATGVAFAVLLVLGMMGVVFKLLPWLIVIAIGVWFFKNVVYRSHPRRY</sequence>
<evidence type="ECO:0000313" key="2">
    <source>
        <dbReference type="EMBL" id="MDN3700381.1"/>
    </source>
</evidence>
<dbReference type="EMBL" id="JAUFQY010000001">
    <property type="protein sequence ID" value="MDN3700381.1"/>
    <property type="molecule type" value="Genomic_DNA"/>
</dbReference>
<dbReference type="Pfam" id="PF09583">
    <property type="entry name" value="Phageshock_PspG"/>
    <property type="match status" value="1"/>
</dbReference>
<keyword evidence="3" id="KW-1185">Reference proteome</keyword>
<evidence type="ECO:0000313" key="3">
    <source>
        <dbReference type="Proteomes" id="UP001223712"/>
    </source>
</evidence>
<gene>
    <name evidence="2" type="primary">pspG</name>
    <name evidence="2" type="ORF">QWY96_04780</name>
</gene>
<keyword evidence="1" id="KW-1133">Transmembrane helix</keyword>
<evidence type="ECO:0000256" key="1">
    <source>
        <dbReference type="SAM" id="Phobius"/>
    </source>
</evidence>
<dbReference type="RefSeq" id="WP_261838725.1">
    <property type="nucleotide sequence ID" value="NZ_AP025458.1"/>
</dbReference>
<name>A0ABT8CI02_9VIBR</name>
<comment type="caution">
    <text evidence="2">The sequence shown here is derived from an EMBL/GenBank/DDBJ whole genome shotgun (WGS) entry which is preliminary data.</text>
</comment>
<organism evidence="2 3">
    <name type="scientific">Vibrio artabrorum</name>
    <dbReference type="NCBI Taxonomy" id="446374"/>
    <lineage>
        <taxon>Bacteria</taxon>
        <taxon>Pseudomonadati</taxon>
        <taxon>Pseudomonadota</taxon>
        <taxon>Gammaproteobacteria</taxon>
        <taxon>Vibrionales</taxon>
        <taxon>Vibrionaceae</taxon>
        <taxon>Vibrio</taxon>
    </lineage>
</organism>
<dbReference type="InterPro" id="IPR014318">
    <property type="entry name" value="Phageshock_PspG"/>
</dbReference>
<protein>
    <submittedName>
        <fullName evidence="2">Envelope stress response protein PspG</fullName>
    </submittedName>
</protein>
<reference evidence="3" key="1">
    <citation type="journal article" date="2019" name="Int. J. Syst. Evol. Microbiol.">
        <title>The Global Catalogue of Microorganisms (GCM) 10K type strain sequencing project: providing services to taxonomists for standard genome sequencing and annotation.</title>
        <authorList>
            <consortium name="The Broad Institute Genomics Platform"/>
            <consortium name="The Broad Institute Genome Sequencing Center for Infectious Disease"/>
            <person name="Wu L."/>
            <person name="Ma J."/>
        </authorList>
    </citation>
    <scope>NUCLEOTIDE SEQUENCE [LARGE SCALE GENOMIC DNA]</scope>
    <source>
        <strain evidence="3">CECT 7226</strain>
    </source>
</reference>
<accession>A0ABT8CI02</accession>
<dbReference type="Proteomes" id="UP001223712">
    <property type="component" value="Unassembled WGS sequence"/>
</dbReference>
<dbReference type="NCBIfam" id="TIGR02975">
    <property type="entry name" value="phageshock_pspG"/>
    <property type="match status" value="1"/>
</dbReference>
<feature type="transmembrane region" description="Helical" evidence="1">
    <location>
        <begin position="47"/>
        <end position="65"/>
    </location>
</feature>